<dbReference type="Proteomes" id="UP000694569">
    <property type="component" value="Unplaced"/>
</dbReference>
<evidence type="ECO:0000313" key="2">
    <source>
        <dbReference type="Ensembl" id="ENSLLEP00000009926.1"/>
    </source>
</evidence>
<dbReference type="OrthoDB" id="1430630at2759"/>
<protein>
    <recommendedName>
        <fullName evidence="1">Integrase catalytic domain-containing protein</fullName>
    </recommendedName>
</protein>
<evidence type="ECO:0000259" key="1">
    <source>
        <dbReference type="PROSITE" id="PS50994"/>
    </source>
</evidence>
<dbReference type="Gene3D" id="3.30.420.10">
    <property type="entry name" value="Ribonuclease H-like superfamily/Ribonuclease H"/>
    <property type="match status" value="1"/>
</dbReference>
<dbReference type="GeneTree" id="ENSGT01010000229201"/>
<dbReference type="PANTHER" id="PTHR34072:SF42">
    <property type="entry name" value="INTEGRASE CATALYTIC DOMAIN-CONTAINING PROTEIN"/>
    <property type="match status" value="1"/>
</dbReference>
<dbReference type="InterPro" id="IPR012337">
    <property type="entry name" value="RNaseH-like_sf"/>
</dbReference>
<accession>A0A8C5M9M1</accession>
<dbReference type="AlphaFoldDB" id="A0A8C5M9M1"/>
<dbReference type="Ensembl" id="ENSLLET00000010310.1">
    <property type="protein sequence ID" value="ENSLLEP00000009926.1"/>
    <property type="gene ID" value="ENSLLEG00000006329.1"/>
</dbReference>
<reference evidence="2" key="2">
    <citation type="submission" date="2025-09" db="UniProtKB">
        <authorList>
            <consortium name="Ensembl"/>
        </authorList>
    </citation>
    <scope>IDENTIFICATION</scope>
</reference>
<dbReference type="PROSITE" id="PS50994">
    <property type="entry name" value="INTEGRASE"/>
    <property type="match status" value="1"/>
</dbReference>
<proteinExistence type="predicted"/>
<dbReference type="InterPro" id="IPR001584">
    <property type="entry name" value="Integrase_cat-core"/>
</dbReference>
<dbReference type="SUPFAM" id="SSF53098">
    <property type="entry name" value="Ribonuclease H-like"/>
    <property type="match status" value="1"/>
</dbReference>
<dbReference type="InterPro" id="IPR036397">
    <property type="entry name" value="RNaseH_sf"/>
</dbReference>
<organism evidence="2 3">
    <name type="scientific">Leptobrachium leishanense</name>
    <name type="common">Leishan spiny toad</name>
    <dbReference type="NCBI Taxonomy" id="445787"/>
    <lineage>
        <taxon>Eukaryota</taxon>
        <taxon>Metazoa</taxon>
        <taxon>Chordata</taxon>
        <taxon>Craniata</taxon>
        <taxon>Vertebrata</taxon>
        <taxon>Euteleostomi</taxon>
        <taxon>Amphibia</taxon>
        <taxon>Batrachia</taxon>
        <taxon>Anura</taxon>
        <taxon>Pelobatoidea</taxon>
        <taxon>Megophryidae</taxon>
        <taxon>Leptobrachium</taxon>
    </lineage>
</organism>
<reference evidence="2" key="1">
    <citation type="submission" date="2025-08" db="UniProtKB">
        <authorList>
            <consortium name="Ensembl"/>
        </authorList>
    </citation>
    <scope>IDENTIFICATION</scope>
</reference>
<dbReference type="GO" id="GO:0015074">
    <property type="term" value="P:DNA integration"/>
    <property type="evidence" value="ECO:0007669"/>
    <property type="project" value="InterPro"/>
</dbReference>
<keyword evidence="3" id="KW-1185">Reference proteome</keyword>
<evidence type="ECO:0000313" key="3">
    <source>
        <dbReference type="Proteomes" id="UP000694569"/>
    </source>
</evidence>
<feature type="domain" description="Integrase catalytic" evidence="1">
    <location>
        <begin position="1"/>
        <end position="97"/>
    </location>
</feature>
<sequence>VASSTERYCVVCEELPSMHQSQTFCKNLHMQQSLSTAYHPQTNGQTERANGTLEQYLRCFTSHLQDDWADLLPIAEFAYNNQIHHALTNHRCCSPPA</sequence>
<name>A0A8C5M9M1_9ANUR</name>
<dbReference type="GO" id="GO:0003676">
    <property type="term" value="F:nucleic acid binding"/>
    <property type="evidence" value="ECO:0007669"/>
    <property type="project" value="InterPro"/>
</dbReference>
<dbReference type="PANTHER" id="PTHR34072">
    <property type="entry name" value="ENZYMATIC POLYPROTEIN-RELATED"/>
    <property type="match status" value="1"/>
</dbReference>